<feature type="region of interest" description="Disordered" evidence="1">
    <location>
        <begin position="181"/>
        <end position="200"/>
    </location>
</feature>
<evidence type="ECO:0000313" key="3">
    <source>
        <dbReference type="Proteomes" id="UP000834106"/>
    </source>
</evidence>
<reference evidence="2" key="1">
    <citation type="submission" date="2023-05" db="EMBL/GenBank/DDBJ databases">
        <authorList>
            <person name="Huff M."/>
        </authorList>
    </citation>
    <scope>NUCLEOTIDE SEQUENCE</scope>
</reference>
<evidence type="ECO:0000256" key="1">
    <source>
        <dbReference type="SAM" id="MobiDB-lite"/>
    </source>
</evidence>
<keyword evidence="3" id="KW-1185">Reference proteome</keyword>
<dbReference type="EMBL" id="OU503053">
    <property type="protein sequence ID" value="CAI9781086.1"/>
    <property type="molecule type" value="Genomic_DNA"/>
</dbReference>
<protein>
    <submittedName>
        <fullName evidence="2">Uncharacterized protein</fullName>
    </submittedName>
</protein>
<dbReference type="Proteomes" id="UP000834106">
    <property type="component" value="Chromosome 18"/>
</dbReference>
<evidence type="ECO:0000313" key="2">
    <source>
        <dbReference type="EMBL" id="CAI9781086.1"/>
    </source>
</evidence>
<name>A0AAD2A765_9LAMI</name>
<organism evidence="2 3">
    <name type="scientific">Fraxinus pennsylvanica</name>
    <dbReference type="NCBI Taxonomy" id="56036"/>
    <lineage>
        <taxon>Eukaryota</taxon>
        <taxon>Viridiplantae</taxon>
        <taxon>Streptophyta</taxon>
        <taxon>Embryophyta</taxon>
        <taxon>Tracheophyta</taxon>
        <taxon>Spermatophyta</taxon>
        <taxon>Magnoliopsida</taxon>
        <taxon>eudicotyledons</taxon>
        <taxon>Gunneridae</taxon>
        <taxon>Pentapetalae</taxon>
        <taxon>asterids</taxon>
        <taxon>lamiids</taxon>
        <taxon>Lamiales</taxon>
        <taxon>Oleaceae</taxon>
        <taxon>Oleeae</taxon>
        <taxon>Fraxinus</taxon>
    </lineage>
</organism>
<proteinExistence type="predicted"/>
<gene>
    <name evidence="2" type="ORF">FPE_LOCUS28516</name>
</gene>
<dbReference type="AlphaFoldDB" id="A0AAD2A765"/>
<sequence>MNQQYRSPCENSQLAFRGNEKVKNDAFRSPSIRPIGIYKLVTCAKFFNRREDKARVSNILITMSIWNEKSRGVINHWLVALTSQFDLKRCRSCDLLQASWISTCLPPRFSLIVRFSLRDSTWSVLAASPPLLPPPLCPSPTASPKFNCRNGEHNRLPVERLKIMQIFSHWEVSSPSFKGQAIQSREVGRTDSTNVKGPSGEIEGTVALVKSGPERVKTTPAGEYLTSALNDFDPEQYDSLAAISDGANKLLMLVLAAVIKAGASREHEILAEMAGLGNNAAVEGVTREEFHNPQQQITQLCSRLSVEKCEKLASYWTKSAIKSAIS</sequence>
<accession>A0AAD2A765</accession>